<organism evidence="2 3">
    <name type="scientific">Lentinula raphanica</name>
    <dbReference type="NCBI Taxonomy" id="153919"/>
    <lineage>
        <taxon>Eukaryota</taxon>
        <taxon>Fungi</taxon>
        <taxon>Dikarya</taxon>
        <taxon>Basidiomycota</taxon>
        <taxon>Agaricomycotina</taxon>
        <taxon>Agaricomycetes</taxon>
        <taxon>Agaricomycetidae</taxon>
        <taxon>Agaricales</taxon>
        <taxon>Marasmiineae</taxon>
        <taxon>Omphalotaceae</taxon>
        <taxon>Lentinula</taxon>
    </lineage>
</organism>
<dbReference type="EMBL" id="MU806005">
    <property type="protein sequence ID" value="KAJ3842444.1"/>
    <property type="molecule type" value="Genomic_DNA"/>
</dbReference>
<feature type="region of interest" description="Disordered" evidence="1">
    <location>
        <begin position="56"/>
        <end position="94"/>
    </location>
</feature>
<evidence type="ECO:0000256" key="1">
    <source>
        <dbReference type="SAM" id="MobiDB-lite"/>
    </source>
</evidence>
<feature type="compositionally biased region" description="Polar residues" evidence="1">
    <location>
        <begin position="65"/>
        <end position="85"/>
    </location>
</feature>
<feature type="region of interest" description="Disordered" evidence="1">
    <location>
        <begin position="248"/>
        <end position="297"/>
    </location>
</feature>
<protein>
    <submittedName>
        <fullName evidence="2">Uncharacterized protein</fullName>
    </submittedName>
</protein>
<feature type="compositionally biased region" description="Low complexity" evidence="1">
    <location>
        <begin position="201"/>
        <end position="218"/>
    </location>
</feature>
<sequence length="297" mass="31954">MTVTFRSTSLSYKILIDNRLAMLFFAPNTTAFDACALLMLSLSFCASTFAVPVPQELPPPQIPQGSQKSVTTTTGSTNQERTMTPSPADHSRNSVNLPVHTVSAESSSPSVNQAEEVRDPIHLKLENILIGSKVKYDEDSHRVAAIEDTQTILTHFAAAEFEGGDKWKATAETVDGLDEIEQNELFEYTYKITVVKGKPKAGGSSASGSPAGVPSVGGPYFGEMRQEYSKQGNREGYKVTITDKAGNTRYHYSSPSLGSTTGNWSQRQSHGISDGPNQNSAARRTGAQTLPSDANTA</sequence>
<evidence type="ECO:0000313" key="3">
    <source>
        <dbReference type="Proteomes" id="UP001163846"/>
    </source>
</evidence>
<feature type="compositionally biased region" description="Polar residues" evidence="1">
    <location>
        <begin position="250"/>
        <end position="297"/>
    </location>
</feature>
<keyword evidence="3" id="KW-1185">Reference proteome</keyword>
<feature type="region of interest" description="Disordered" evidence="1">
    <location>
        <begin position="199"/>
        <end position="218"/>
    </location>
</feature>
<comment type="caution">
    <text evidence="2">The sequence shown here is derived from an EMBL/GenBank/DDBJ whole genome shotgun (WGS) entry which is preliminary data.</text>
</comment>
<evidence type="ECO:0000313" key="2">
    <source>
        <dbReference type="EMBL" id="KAJ3842444.1"/>
    </source>
</evidence>
<accession>A0AA38UIB3</accession>
<reference evidence="2" key="1">
    <citation type="submission" date="2022-08" db="EMBL/GenBank/DDBJ databases">
        <authorList>
            <consortium name="DOE Joint Genome Institute"/>
            <person name="Min B."/>
            <person name="Riley R."/>
            <person name="Sierra-Patev S."/>
            <person name="Naranjo-Ortiz M."/>
            <person name="Looney B."/>
            <person name="Konkel Z."/>
            <person name="Slot J.C."/>
            <person name="Sakamoto Y."/>
            <person name="Steenwyk J.L."/>
            <person name="Rokas A."/>
            <person name="Carro J."/>
            <person name="Camarero S."/>
            <person name="Ferreira P."/>
            <person name="Molpeceres G."/>
            <person name="Ruiz-Duenas F.J."/>
            <person name="Serrano A."/>
            <person name="Henrissat B."/>
            <person name="Drula E."/>
            <person name="Hughes K.W."/>
            <person name="Mata J.L."/>
            <person name="Ishikawa N.K."/>
            <person name="Vargas-Isla R."/>
            <person name="Ushijima S."/>
            <person name="Smith C.A."/>
            <person name="Ahrendt S."/>
            <person name="Andreopoulos W."/>
            <person name="He G."/>
            <person name="Labutti K."/>
            <person name="Lipzen A."/>
            <person name="Ng V."/>
            <person name="Sandor L."/>
            <person name="Barry K."/>
            <person name="Martinez A.T."/>
            <person name="Xiao Y."/>
            <person name="Gibbons J.G."/>
            <person name="Terashima K."/>
            <person name="Hibbett D.S."/>
            <person name="Grigoriev I.V."/>
        </authorList>
    </citation>
    <scope>NUCLEOTIDE SEQUENCE</scope>
    <source>
        <strain evidence="2">TFB9207</strain>
    </source>
</reference>
<dbReference type="AlphaFoldDB" id="A0AA38UIB3"/>
<proteinExistence type="predicted"/>
<dbReference type="Proteomes" id="UP001163846">
    <property type="component" value="Unassembled WGS sequence"/>
</dbReference>
<gene>
    <name evidence="2" type="ORF">F5878DRAFT_607670</name>
</gene>
<name>A0AA38UIB3_9AGAR</name>